<dbReference type="Pfam" id="PF17851">
    <property type="entry name" value="GH43_C2"/>
    <property type="match status" value="1"/>
</dbReference>
<feature type="chain" id="PRO_5031301952" description="Beta-xylosidase C-terminal Concanavalin A-like domain-containing protein" evidence="2">
    <location>
        <begin position="43"/>
        <end position="428"/>
    </location>
</feature>
<gene>
    <name evidence="4" type="ORF">HP550_03535</name>
</gene>
<keyword evidence="2" id="KW-0732">Signal</keyword>
<dbReference type="PROSITE" id="PS51318">
    <property type="entry name" value="TAT"/>
    <property type="match status" value="1"/>
</dbReference>
<evidence type="ECO:0000313" key="4">
    <source>
        <dbReference type="EMBL" id="NUU16320.1"/>
    </source>
</evidence>
<dbReference type="Gene3D" id="2.60.120.200">
    <property type="match status" value="1"/>
</dbReference>
<name>A0A7Y5ZZX3_9CELL</name>
<feature type="compositionally biased region" description="Low complexity" evidence="1">
    <location>
        <begin position="377"/>
        <end position="428"/>
    </location>
</feature>
<dbReference type="Proteomes" id="UP000565724">
    <property type="component" value="Unassembled WGS sequence"/>
</dbReference>
<keyword evidence="5" id="KW-1185">Reference proteome</keyword>
<dbReference type="InterPro" id="IPR041542">
    <property type="entry name" value="GH43_C2"/>
</dbReference>
<dbReference type="RefSeq" id="WP_175346218.1">
    <property type="nucleotide sequence ID" value="NZ_JABMCI010000044.1"/>
</dbReference>
<evidence type="ECO:0000259" key="3">
    <source>
        <dbReference type="Pfam" id="PF17851"/>
    </source>
</evidence>
<feature type="compositionally biased region" description="Low complexity" evidence="1">
    <location>
        <begin position="354"/>
        <end position="367"/>
    </location>
</feature>
<feature type="domain" description="Beta-xylosidase C-terminal Concanavalin A-like" evidence="3">
    <location>
        <begin position="53"/>
        <end position="146"/>
    </location>
</feature>
<feature type="signal peptide" evidence="2">
    <location>
        <begin position="1"/>
        <end position="42"/>
    </location>
</feature>
<organism evidence="4 5">
    <name type="scientific">Cellulomonas humilata</name>
    <dbReference type="NCBI Taxonomy" id="144055"/>
    <lineage>
        <taxon>Bacteria</taxon>
        <taxon>Bacillati</taxon>
        <taxon>Actinomycetota</taxon>
        <taxon>Actinomycetes</taxon>
        <taxon>Micrococcales</taxon>
        <taxon>Cellulomonadaceae</taxon>
        <taxon>Cellulomonas</taxon>
    </lineage>
</organism>
<dbReference type="EMBL" id="JABMCI010000044">
    <property type="protein sequence ID" value="NUU16320.1"/>
    <property type="molecule type" value="Genomic_DNA"/>
</dbReference>
<protein>
    <recommendedName>
        <fullName evidence="3">Beta-xylosidase C-terminal Concanavalin A-like domain-containing protein</fullName>
    </recommendedName>
</protein>
<feature type="region of interest" description="Disordered" evidence="1">
    <location>
        <begin position="350"/>
        <end position="428"/>
    </location>
</feature>
<accession>A0A7Y5ZZX3</accession>
<dbReference type="InterPro" id="IPR006311">
    <property type="entry name" value="TAT_signal"/>
</dbReference>
<reference evidence="4 5" key="1">
    <citation type="submission" date="2020-05" db="EMBL/GenBank/DDBJ databases">
        <title>Genome Sequencing of Type Strains.</title>
        <authorList>
            <person name="Lemaire J.F."/>
            <person name="Inderbitzin P."/>
            <person name="Gregorio O.A."/>
            <person name="Collins S.B."/>
            <person name="Wespe N."/>
            <person name="Knight-Connoni V."/>
        </authorList>
    </citation>
    <scope>NUCLEOTIDE SEQUENCE [LARGE SCALE GENOMIC DNA]</scope>
    <source>
        <strain evidence="4 5">ATCC 25174</strain>
    </source>
</reference>
<evidence type="ECO:0000256" key="1">
    <source>
        <dbReference type="SAM" id="MobiDB-lite"/>
    </source>
</evidence>
<evidence type="ECO:0000256" key="2">
    <source>
        <dbReference type="SAM" id="SignalP"/>
    </source>
</evidence>
<dbReference type="AlphaFoldDB" id="A0A7Y5ZZX3"/>
<evidence type="ECO:0000313" key="5">
    <source>
        <dbReference type="Proteomes" id="UP000565724"/>
    </source>
</evidence>
<proteinExistence type="predicted"/>
<dbReference type="InterPro" id="IPR013320">
    <property type="entry name" value="ConA-like_dom_sf"/>
</dbReference>
<dbReference type="SUPFAM" id="SSF49899">
    <property type="entry name" value="Concanavalin A-like lectins/glucanases"/>
    <property type="match status" value="1"/>
</dbReference>
<sequence>MPVALPRPSSNTRPHRRLGLRAALAVALVVPLGATVVAPASAAPPVPDGAWTDTFDAATLNPRWTAVNDEPTARSLTANPGALTVTALPGDTWQGNNSARNVMTLDIPDGDFSISVDVQATVTRTFQGAGLIAYQDLDNYVRSGLTFVGGITPSGIAIENDIETAAIFAADHFEDRPGSSGETLRLTRTGDTVTTARWDEATTAWVDVNSVDVTFPIEHVGLYALGAQDGTTFPAVFDDVTLVASPGEDVVPDGPFTLRAPGTAPHLTTGADDAIVAVQQRPGDTLVLDATAVAGGVTLAAGDRAVTVLADGRLALGDTPTTLVLTEAGGGKLHVTTADRSQAVGIVEARSSWATSTMPPGSSSSRSRSPRARRSRSTATARTRRSPTGSTGSSTRTSTTRPTAACTPSWCATARSSSTRRTTRASPA</sequence>
<comment type="caution">
    <text evidence="4">The sequence shown here is derived from an EMBL/GenBank/DDBJ whole genome shotgun (WGS) entry which is preliminary data.</text>
</comment>